<proteinExistence type="predicted"/>
<dbReference type="EMBL" id="FOGG01000068">
    <property type="protein sequence ID" value="SES31159.1"/>
    <property type="molecule type" value="Genomic_DNA"/>
</dbReference>
<keyword evidence="2" id="KW-1185">Reference proteome</keyword>
<reference evidence="1 2" key="1">
    <citation type="submission" date="2016-10" db="EMBL/GenBank/DDBJ databases">
        <authorList>
            <person name="de Groot N.N."/>
        </authorList>
    </citation>
    <scope>NUCLEOTIDE SEQUENCE [LARGE SCALE GENOMIC DNA]</scope>
    <source>
        <strain evidence="1 2">DSM 18610</strain>
    </source>
</reference>
<dbReference type="AlphaFoldDB" id="A0A1H9WBJ0"/>
<dbReference type="InterPro" id="IPR036249">
    <property type="entry name" value="Thioredoxin-like_sf"/>
</dbReference>
<evidence type="ECO:0000313" key="2">
    <source>
        <dbReference type="Proteomes" id="UP000199572"/>
    </source>
</evidence>
<dbReference type="Gene3D" id="3.40.30.10">
    <property type="entry name" value="Glutaredoxin"/>
    <property type="match status" value="1"/>
</dbReference>
<organism evidence="1 2">
    <name type="scientific">Pedobacter rhizosphaerae</name>
    <dbReference type="NCBI Taxonomy" id="390241"/>
    <lineage>
        <taxon>Bacteria</taxon>
        <taxon>Pseudomonadati</taxon>
        <taxon>Bacteroidota</taxon>
        <taxon>Sphingobacteriia</taxon>
        <taxon>Sphingobacteriales</taxon>
        <taxon>Sphingobacteriaceae</taxon>
        <taxon>Pedobacter</taxon>
    </lineage>
</organism>
<dbReference type="STRING" id="390241.SAMN04488023_1682"/>
<sequence>MYTSPSCKARQKKKNGNYSESFTELEKLAAAGQADELVKEELKKSYASLNPGKDVSVYMAGFDAQLDKKAEEEAKKIMISEKAPNFMVTDASGKQVSLADFKGKTWIFRPILHHPFRGIVHQSFRAKVHQFLFELIKYSEAKCTIFGSFQDYFSLPFRHIVHHYI</sequence>
<gene>
    <name evidence="1" type="ORF">SAMN04488023_1682</name>
</gene>
<evidence type="ECO:0000313" key="1">
    <source>
        <dbReference type="EMBL" id="SES31159.1"/>
    </source>
</evidence>
<accession>A0A1H9WBJ0</accession>
<dbReference type="SUPFAM" id="SSF52833">
    <property type="entry name" value="Thioredoxin-like"/>
    <property type="match status" value="1"/>
</dbReference>
<dbReference type="Proteomes" id="UP000199572">
    <property type="component" value="Unassembled WGS sequence"/>
</dbReference>
<protein>
    <submittedName>
        <fullName evidence="1">Uncharacterized protein</fullName>
    </submittedName>
</protein>
<dbReference type="RefSeq" id="WP_090890066.1">
    <property type="nucleotide sequence ID" value="NZ_FOGG01000068.1"/>
</dbReference>
<name>A0A1H9WBJ0_9SPHI</name>